<gene>
    <name evidence="1" type="ORF">HMPREF9970_2093</name>
</gene>
<protein>
    <submittedName>
        <fullName evidence="1">Uncharacterized protein</fullName>
    </submittedName>
</protein>
<sequence>MFLYNTTVYKEIRPYKSFAYKALQAFSDTERQRADHISCKKTVRITGMNSIDNSLLF</sequence>
<name>I0R868_9FIRM</name>
<dbReference type="Proteomes" id="UP000005039">
    <property type="component" value="Unassembled WGS sequence"/>
</dbReference>
<keyword evidence="2" id="KW-1185">Reference proteome</keyword>
<organism evidence="1 2">
    <name type="scientific">Lachnoanaerobaculum saburreum F0468</name>
    <dbReference type="NCBI Taxonomy" id="1095750"/>
    <lineage>
        <taxon>Bacteria</taxon>
        <taxon>Bacillati</taxon>
        <taxon>Bacillota</taxon>
        <taxon>Clostridia</taxon>
        <taxon>Lachnospirales</taxon>
        <taxon>Lachnospiraceae</taxon>
        <taxon>Lachnoanaerobaculum</taxon>
    </lineage>
</organism>
<dbReference type="PATRIC" id="fig|1095750.3.peg.1335"/>
<evidence type="ECO:0000313" key="2">
    <source>
        <dbReference type="Proteomes" id="UP000005039"/>
    </source>
</evidence>
<dbReference type="AlphaFoldDB" id="I0R868"/>
<comment type="caution">
    <text evidence="1">The sequence shown here is derived from an EMBL/GenBank/DDBJ whole genome shotgun (WGS) entry which is preliminary data.</text>
</comment>
<dbReference type="EMBL" id="AJGH01000063">
    <property type="protein sequence ID" value="EIC95876.1"/>
    <property type="molecule type" value="Genomic_DNA"/>
</dbReference>
<evidence type="ECO:0000313" key="1">
    <source>
        <dbReference type="EMBL" id="EIC95876.1"/>
    </source>
</evidence>
<reference evidence="1 2" key="1">
    <citation type="submission" date="2012-03" db="EMBL/GenBank/DDBJ databases">
        <authorList>
            <person name="Durkin A.S."/>
            <person name="McCorrison J."/>
            <person name="Torralba M."/>
            <person name="Gillis M."/>
            <person name="Methe B."/>
            <person name="Sutton G."/>
            <person name="Nelson K.E."/>
        </authorList>
    </citation>
    <scope>NUCLEOTIDE SEQUENCE [LARGE SCALE GENOMIC DNA]</scope>
    <source>
        <strain evidence="1 2">F0468</strain>
    </source>
</reference>
<accession>I0R868</accession>
<proteinExistence type="predicted"/>